<proteinExistence type="predicted"/>
<dbReference type="HOGENOM" id="CLU_1761794_0_0_1"/>
<feature type="region of interest" description="Disordered" evidence="1">
    <location>
        <begin position="1"/>
        <end position="22"/>
    </location>
</feature>
<reference evidence="3" key="1">
    <citation type="submission" date="2013-06" db="EMBL/GenBank/DDBJ databases">
        <authorList>
            <person name="Zhao Q."/>
        </authorList>
    </citation>
    <scope>NUCLEOTIDE SEQUENCE</scope>
    <source>
        <strain evidence="3">cv. W1943</strain>
    </source>
</reference>
<keyword evidence="3" id="KW-1185">Reference proteome</keyword>
<evidence type="ECO:0000313" key="2">
    <source>
        <dbReference type="EnsemblPlants" id="ORUFI07G23070.1"/>
    </source>
</evidence>
<dbReference type="Gramene" id="ORUFI07G23070.1">
    <property type="protein sequence ID" value="ORUFI07G23070.1"/>
    <property type="gene ID" value="ORUFI07G23070"/>
</dbReference>
<evidence type="ECO:0000313" key="3">
    <source>
        <dbReference type="Proteomes" id="UP000008022"/>
    </source>
</evidence>
<evidence type="ECO:0000256" key="1">
    <source>
        <dbReference type="SAM" id="MobiDB-lite"/>
    </source>
</evidence>
<dbReference type="EnsemblPlants" id="ORUFI07G23070.1">
    <property type="protein sequence ID" value="ORUFI07G23070.1"/>
    <property type="gene ID" value="ORUFI07G23070"/>
</dbReference>
<name>A0A0E0QB72_ORYRU</name>
<organism evidence="2 3">
    <name type="scientific">Oryza rufipogon</name>
    <name type="common">Brownbeard rice</name>
    <name type="synonym">Asian wild rice</name>
    <dbReference type="NCBI Taxonomy" id="4529"/>
    <lineage>
        <taxon>Eukaryota</taxon>
        <taxon>Viridiplantae</taxon>
        <taxon>Streptophyta</taxon>
        <taxon>Embryophyta</taxon>
        <taxon>Tracheophyta</taxon>
        <taxon>Spermatophyta</taxon>
        <taxon>Magnoliopsida</taxon>
        <taxon>Liliopsida</taxon>
        <taxon>Poales</taxon>
        <taxon>Poaceae</taxon>
        <taxon>BOP clade</taxon>
        <taxon>Oryzoideae</taxon>
        <taxon>Oryzeae</taxon>
        <taxon>Oryzinae</taxon>
        <taxon>Oryza</taxon>
    </lineage>
</organism>
<dbReference type="Proteomes" id="UP000008022">
    <property type="component" value="Unassembled WGS sequence"/>
</dbReference>
<accession>A0A0E0QB72</accession>
<dbReference type="OMA" id="LRWRTAC"/>
<dbReference type="AlphaFoldDB" id="A0A0E0QB72"/>
<reference evidence="2" key="2">
    <citation type="submission" date="2015-06" db="UniProtKB">
        <authorList>
            <consortium name="EnsemblPlants"/>
        </authorList>
    </citation>
    <scope>IDENTIFICATION</scope>
</reference>
<sequence length="148" mass="16059">MPREPVVTSAMREEATTSLARSSWRRRRLPTAAVTVATAVAASTSAVGWRGNGRGGRGVVRPRGWRGLLCRRRGGRRRVVVVEASVVRQREGVMEAGGGVESRPATSGCDGGRLVALAVATVDVAAVEEVRMATARWLGIRQQRLRWW</sequence>
<protein>
    <submittedName>
        <fullName evidence="2">Uncharacterized protein</fullName>
    </submittedName>
</protein>